<dbReference type="AlphaFoldDB" id="A0A849AHV2"/>
<dbReference type="PANTHER" id="PTHR43157">
    <property type="entry name" value="PHOSPHATIDYLINOSITOL-GLYCAN BIOSYNTHESIS CLASS F PROTEIN-RELATED"/>
    <property type="match status" value="1"/>
</dbReference>
<evidence type="ECO:0000313" key="3">
    <source>
        <dbReference type="EMBL" id="NNG40424.1"/>
    </source>
</evidence>
<dbReference type="InterPro" id="IPR036291">
    <property type="entry name" value="NAD(P)-bd_dom_sf"/>
</dbReference>
<sequence>MARAAIGKRWTARSVPDLAGRRVVLTGATRGLGRATALALASKGASLVLPVRSPAAGYAVAEEIRREHGVDVTVGHLDLADLATVRSFVDELDGPVDVLINNAGRMWGPRMTTVDGFEAQLGTNYLGHFALTGLLLPTLLAGPAPRVVSLSSVFHRFGRFAFDDMHFTRGYAQNAAYARSKLATLVFARELARRAAAAGTALRSYAAHPGYSATDLQTDGVEGVTRLTMRLGNALLATSAEEGAWPTVCAATLPELPNGTFVGPSKLGGYRGTPGVAASSRLSRDEAVACELWEFSERESAVRVRLPTGPLG</sequence>
<dbReference type="PANTHER" id="PTHR43157:SF73">
    <property type="entry name" value="WW DOMAIN-CONTAINING OXIDOREDUCTASE-LIKE PROTEIN"/>
    <property type="match status" value="1"/>
</dbReference>
<dbReference type="GO" id="GO:0016491">
    <property type="term" value="F:oxidoreductase activity"/>
    <property type="evidence" value="ECO:0007669"/>
    <property type="project" value="UniProtKB-KW"/>
</dbReference>
<dbReference type="EMBL" id="JABENB010000002">
    <property type="protein sequence ID" value="NNG40424.1"/>
    <property type="molecule type" value="Genomic_DNA"/>
</dbReference>
<reference evidence="3 4" key="1">
    <citation type="submission" date="2020-05" db="EMBL/GenBank/DDBJ databases">
        <title>Flexivirga sp. ID2601S isolated from air conditioner.</title>
        <authorList>
            <person name="Kim D.H."/>
        </authorList>
    </citation>
    <scope>NUCLEOTIDE SEQUENCE [LARGE SCALE GENOMIC DNA]</scope>
    <source>
        <strain evidence="3 4">ID2601S</strain>
    </source>
</reference>
<evidence type="ECO:0000256" key="1">
    <source>
        <dbReference type="ARBA" id="ARBA00023002"/>
    </source>
</evidence>
<gene>
    <name evidence="3" type="ORF">HJ588_14235</name>
</gene>
<proteinExistence type="inferred from homology"/>
<name>A0A849AHV2_9MICO</name>
<dbReference type="Gene3D" id="3.40.50.720">
    <property type="entry name" value="NAD(P)-binding Rossmann-like Domain"/>
    <property type="match status" value="1"/>
</dbReference>
<comment type="caution">
    <text evidence="3">The sequence shown here is derived from an EMBL/GenBank/DDBJ whole genome shotgun (WGS) entry which is preliminary data.</text>
</comment>
<dbReference type="NCBIfam" id="NF004846">
    <property type="entry name" value="PRK06197.1"/>
    <property type="match status" value="1"/>
</dbReference>
<comment type="similarity">
    <text evidence="2">Belongs to the short-chain dehydrogenases/reductases (SDR) family.</text>
</comment>
<protein>
    <submittedName>
        <fullName evidence="3">SDR family NAD(P)-dependent oxidoreductase</fullName>
    </submittedName>
</protein>
<organism evidence="3 4">
    <name type="scientific">Flexivirga aerilata</name>
    <dbReference type="NCBI Taxonomy" id="1656889"/>
    <lineage>
        <taxon>Bacteria</taxon>
        <taxon>Bacillati</taxon>
        <taxon>Actinomycetota</taxon>
        <taxon>Actinomycetes</taxon>
        <taxon>Micrococcales</taxon>
        <taxon>Dermacoccaceae</taxon>
        <taxon>Flexivirga</taxon>
    </lineage>
</organism>
<dbReference type="PRINTS" id="PR00081">
    <property type="entry name" value="GDHRDH"/>
</dbReference>
<evidence type="ECO:0000313" key="4">
    <source>
        <dbReference type="Proteomes" id="UP000557772"/>
    </source>
</evidence>
<keyword evidence="4" id="KW-1185">Reference proteome</keyword>
<dbReference type="PRINTS" id="PR00080">
    <property type="entry name" value="SDRFAMILY"/>
</dbReference>
<accession>A0A849AHV2</accession>
<dbReference type="Pfam" id="PF00106">
    <property type="entry name" value="adh_short"/>
    <property type="match status" value="1"/>
</dbReference>
<dbReference type="SUPFAM" id="SSF51735">
    <property type="entry name" value="NAD(P)-binding Rossmann-fold domains"/>
    <property type="match status" value="1"/>
</dbReference>
<dbReference type="InterPro" id="IPR002347">
    <property type="entry name" value="SDR_fam"/>
</dbReference>
<dbReference type="Proteomes" id="UP000557772">
    <property type="component" value="Unassembled WGS sequence"/>
</dbReference>
<keyword evidence="1" id="KW-0560">Oxidoreductase</keyword>
<evidence type="ECO:0000256" key="2">
    <source>
        <dbReference type="RuleBase" id="RU000363"/>
    </source>
</evidence>